<evidence type="ECO:0000256" key="2">
    <source>
        <dbReference type="ARBA" id="ARBA00010280"/>
    </source>
</evidence>
<keyword evidence="7 13" id="KW-0658">Purine biosynthesis</keyword>
<dbReference type="Gene3D" id="3.30.1330.10">
    <property type="entry name" value="PurM-like, N-terminal domain"/>
    <property type="match status" value="1"/>
</dbReference>
<evidence type="ECO:0000256" key="3">
    <source>
        <dbReference type="ARBA" id="ARBA00013047"/>
    </source>
</evidence>
<dbReference type="GO" id="GO:0004637">
    <property type="term" value="F:phosphoribosylamine-glycine ligase activity"/>
    <property type="evidence" value="ECO:0007669"/>
    <property type="project" value="TreeGrafter"/>
</dbReference>
<evidence type="ECO:0000259" key="14">
    <source>
        <dbReference type="Pfam" id="PF00586"/>
    </source>
</evidence>
<dbReference type="EC" id="6.3.3.1" evidence="3 13"/>
<dbReference type="Gene3D" id="3.90.650.10">
    <property type="entry name" value="PurM-like C-terminal domain"/>
    <property type="match status" value="1"/>
</dbReference>
<dbReference type="FunFam" id="3.30.1330.10:FF:000001">
    <property type="entry name" value="Phosphoribosylformylglycinamidine cyclo-ligase"/>
    <property type="match status" value="1"/>
</dbReference>
<evidence type="ECO:0000256" key="13">
    <source>
        <dbReference type="HAMAP-Rule" id="MF_00741"/>
    </source>
</evidence>
<dbReference type="GO" id="GO:0046084">
    <property type="term" value="P:adenine biosynthetic process"/>
    <property type="evidence" value="ECO:0007669"/>
    <property type="project" value="TreeGrafter"/>
</dbReference>
<protein>
    <recommendedName>
        <fullName evidence="4 13">Phosphoribosylformylglycinamidine cyclo-ligase</fullName>
        <ecNumber evidence="3 13">6.3.3.1</ecNumber>
    </recommendedName>
    <alternativeName>
        <fullName evidence="10 13">AIR synthase</fullName>
    </alternativeName>
    <alternativeName>
        <fullName evidence="11 13">AIRS</fullName>
    </alternativeName>
    <alternativeName>
        <fullName evidence="9 13">Phosphoribosyl-aminoimidazole synthetase</fullName>
    </alternativeName>
</protein>
<dbReference type="Pfam" id="PF02769">
    <property type="entry name" value="AIRS_C"/>
    <property type="match status" value="1"/>
</dbReference>
<dbReference type="PANTHER" id="PTHR10520">
    <property type="entry name" value="TRIFUNCTIONAL PURINE BIOSYNTHETIC PROTEIN ADENOSINE-3-RELATED"/>
    <property type="match status" value="1"/>
</dbReference>
<keyword evidence="6 13" id="KW-0547">Nucleotide-binding</keyword>
<dbReference type="GO" id="GO:0005524">
    <property type="term" value="F:ATP binding"/>
    <property type="evidence" value="ECO:0007669"/>
    <property type="project" value="UniProtKB-KW"/>
</dbReference>
<evidence type="ECO:0000256" key="10">
    <source>
        <dbReference type="ARBA" id="ARBA00032931"/>
    </source>
</evidence>
<dbReference type="EMBL" id="LO017727">
    <property type="protein sequence ID" value="CRH06188.1"/>
    <property type="molecule type" value="Genomic_DNA"/>
</dbReference>
<dbReference type="FunFam" id="3.90.650.10:FF:000001">
    <property type="entry name" value="Phosphoribosylformylglycinamidine cyclo-ligase"/>
    <property type="match status" value="1"/>
</dbReference>
<evidence type="ECO:0000259" key="15">
    <source>
        <dbReference type="Pfam" id="PF02769"/>
    </source>
</evidence>
<keyword evidence="5 13" id="KW-0436">Ligase</keyword>
<keyword evidence="13" id="KW-0963">Cytoplasm</keyword>
<dbReference type="GO" id="GO:0006189">
    <property type="term" value="P:'de novo' IMP biosynthetic process"/>
    <property type="evidence" value="ECO:0007669"/>
    <property type="project" value="UniProtKB-UniRule"/>
</dbReference>
<name>A0A1S7LHZ8_MAGMO</name>
<reference evidence="16" key="1">
    <citation type="submission" date="2015-04" db="EMBL/GenBank/DDBJ databases">
        <authorList>
            <person name="Syromyatnikov M.Y."/>
            <person name="Popov V.N."/>
        </authorList>
    </citation>
    <scope>NUCLEOTIDE SEQUENCE</scope>
    <source>
        <strain evidence="16">MO-1</strain>
    </source>
</reference>
<evidence type="ECO:0000256" key="4">
    <source>
        <dbReference type="ARBA" id="ARBA00020367"/>
    </source>
</evidence>
<dbReference type="HAMAP" id="MF_00741">
    <property type="entry name" value="AIRS"/>
    <property type="match status" value="1"/>
</dbReference>
<dbReference type="InterPro" id="IPR010918">
    <property type="entry name" value="PurM-like_C_dom"/>
</dbReference>
<proteinExistence type="inferred from homology"/>
<sequence>MGQSSNTDSSAPAGVTYRDAGVDIEAGNRLVSMIKRSVASTHRPEVRSDLGGFGALFDLDTSRYKDPVLVSATDGVGTKLKLAFMTGKHDTVGIDLVAMSVNDLIVQGAEPLFFLDYFATGKLAPETAATVVEGIAEGCRQSGCALIGGETAEMPGFYEVGEYDLAGFAVGAVEKRAIIDGKQIAAGDAIIGLASSGPHANGYSLIRKLVLEGDGPGLDADFEGKPLGEVLLTPTHIYVKALLELAKAHTVKGLVHITGGGYWENIPRILPDGVDVELKKSAWPRLPIFNLLQKLGNIAEEEMLRTFNCGLGMLAFVPADQAEAALALLKAQGEDAYLVGEVVPAQNGAERVIIHE</sequence>
<evidence type="ECO:0000256" key="8">
    <source>
        <dbReference type="ARBA" id="ARBA00022840"/>
    </source>
</evidence>
<dbReference type="GO" id="GO:0004641">
    <property type="term" value="F:phosphoribosylformylglycinamidine cyclo-ligase activity"/>
    <property type="evidence" value="ECO:0007669"/>
    <property type="project" value="UniProtKB-UniRule"/>
</dbReference>
<dbReference type="Pfam" id="PF00586">
    <property type="entry name" value="AIRS"/>
    <property type="match status" value="1"/>
</dbReference>
<dbReference type="PANTHER" id="PTHR10520:SF12">
    <property type="entry name" value="TRIFUNCTIONAL PURINE BIOSYNTHETIC PROTEIN ADENOSINE-3"/>
    <property type="match status" value="1"/>
</dbReference>
<evidence type="ECO:0000256" key="5">
    <source>
        <dbReference type="ARBA" id="ARBA00022598"/>
    </source>
</evidence>
<comment type="subcellular location">
    <subcellularLocation>
        <location evidence="13">Cytoplasm</location>
    </subcellularLocation>
</comment>
<dbReference type="InterPro" id="IPR016188">
    <property type="entry name" value="PurM-like_N"/>
</dbReference>
<evidence type="ECO:0000256" key="1">
    <source>
        <dbReference type="ARBA" id="ARBA00004686"/>
    </source>
</evidence>
<feature type="domain" description="PurM-like N-terminal" evidence="14">
    <location>
        <begin position="68"/>
        <end position="173"/>
    </location>
</feature>
<evidence type="ECO:0000313" key="16">
    <source>
        <dbReference type="EMBL" id="CRH06188.1"/>
    </source>
</evidence>
<dbReference type="SUPFAM" id="SSF56042">
    <property type="entry name" value="PurM C-terminal domain-like"/>
    <property type="match status" value="1"/>
</dbReference>
<evidence type="ECO:0000256" key="9">
    <source>
        <dbReference type="ARBA" id="ARBA00031908"/>
    </source>
</evidence>
<keyword evidence="8 13" id="KW-0067">ATP-binding</keyword>
<dbReference type="AlphaFoldDB" id="A0A1S7LHZ8"/>
<evidence type="ECO:0000256" key="12">
    <source>
        <dbReference type="ARBA" id="ARBA00049057"/>
    </source>
</evidence>
<feature type="domain" description="PurM-like C-terminal" evidence="15">
    <location>
        <begin position="186"/>
        <end position="350"/>
    </location>
</feature>
<dbReference type="InterPro" id="IPR036676">
    <property type="entry name" value="PurM-like_C_sf"/>
</dbReference>
<dbReference type="InterPro" id="IPR036921">
    <property type="entry name" value="PurM-like_N_sf"/>
</dbReference>
<gene>
    <name evidence="13 16" type="primary">purM</name>
    <name evidence="16" type="ORF">MAGMO_2015</name>
</gene>
<dbReference type="CDD" id="cd02196">
    <property type="entry name" value="PurM"/>
    <property type="match status" value="1"/>
</dbReference>
<evidence type="ECO:0000256" key="7">
    <source>
        <dbReference type="ARBA" id="ARBA00022755"/>
    </source>
</evidence>
<evidence type="ECO:0000256" key="11">
    <source>
        <dbReference type="ARBA" id="ARBA00033093"/>
    </source>
</evidence>
<dbReference type="NCBIfam" id="TIGR00878">
    <property type="entry name" value="purM"/>
    <property type="match status" value="1"/>
</dbReference>
<dbReference type="SUPFAM" id="SSF55326">
    <property type="entry name" value="PurM N-terminal domain-like"/>
    <property type="match status" value="1"/>
</dbReference>
<evidence type="ECO:0000256" key="6">
    <source>
        <dbReference type="ARBA" id="ARBA00022741"/>
    </source>
</evidence>
<comment type="pathway">
    <text evidence="1 13">Purine metabolism; IMP biosynthesis via de novo pathway; 5-amino-1-(5-phospho-D-ribosyl)imidazole from N(2)-formyl-N(1)-(5-phospho-D-ribosyl)glycinamide: step 2/2.</text>
</comment>
<organism evidence="16">
    <name type="scientific">Magnetococcus massalia (strain MO-1)</name>
    <dbReference type="NCBI Taxonomy" id="451514"/>
    <lineage>
        <taxon>Bacteria</taxon>
        <taxon>Pseudomonadati</taxon>
        <taxon>Pseudomonadota</taxon>
        <taxon>Magnetococcia</taxon>
        <taxon>Magnetococcales</taxon>
        <taxon>Magnetococcaceae</taxon>
        <taxon>Magnetococcus</taxon>
    </lineage>
</organism>
<comment type="catalytic activity">
    <reaction evidence="12 13">
        <text>2-formamido-N(1)-(5-O-phospho-beta-D-ribosyl)acetamidine + ATP = 5-amino-1-(5-phospho-beta-D-ribosyl)imidazole + ADP + phosphate + H(+)</text>
        <dbReference type="Rhea" id="RHEA:23032"/>
        <dbReference type="ChEBI" id="CHEBI:15378"/>
        <dbReference type="ChEBI" id="CHEBI:30616"/>
        <dbReference type="ChEBI" id="CHEBI:43474"/>
        <dbReference type="ChEBI" id="CHEBI:137981"/>
        <dbReference type="ChEBI" id="CHEBI:147287"/>
        <dbReference type="ChEBI" id="CHEBI:456216"/>
        <dbReference type="EC" id="6.3.3.1"/>
    </reaction>
</comment>
<comment type="similarity">
    <text evidence="2 13">Belongs to the AIR synthase family.</text>
</comment>
<dbReference type="UniPathway" id="UPA00074">
    <property type="reaction ID" value="UER00129"/>
</dbReference>
<dbReference type="GO" id="GO:0005829">
    <property type="term" value="C:cytosol"/>
    <property type="evidence" value="ECO:0007669"/>
    <property type="project" value="TreeGrafter"/>
</dbReference>
<dbReference type="InterPro" id="IPR004733">
    <property type="entry name" value="PurM_cligase"/>
</dbReference>
<accession>A0A1S7LHZ8</accession>